<feature type="transmembrane region" description="Helical" evidence="7">
    <location>
        <begin position="260"/>
        <end position="279"/>
    </location>
</feature>
<evidence type="ECO:0000313" key="9">
    <source>
        <dbReference type="Proteomes" id="UP001301350"/>
    </source>
</evidence>
<feature type="transmembrane region" description="Helical" evidence="7">
    <location>
        <begin position="115"/>
        <end position="138"/>
    </location>
</feature>
<evidence type="ECO:0008006" key="10">
    <source>
        <dbReference type="Google" id="ProtNLM"/>
    </source>
</evidence>
<dbReference type="AlphaFoldDB" id="A0AAV9J1F5"/>
<dbReference type="InterPro" id="IPR002995">
    <property type="entry name" value="Surf4"/>
</dbReference>
<protein>
    <recommendedName>
        <fullName evidence="10">Surfeit locus protein 4</fullName>
    </recommendedName>
</protein>
<organism evidence="8 9">
    <name type="scientific">Cyanidium caldarium</name>
    <name type="common">Red alga</name>
    <dbReference type="NCBI Taxonomy" id="2771"/>
    <lineage>
        <taxon>Eukaryota</taxon>
        <taxon>Rhodophyta</taxon>
        <taxon>Bangiophyceae</taxon>
        <taxon>Cyanidiales</taxon>
        <taxon>Cyanidiaceae</taxon>
        <taxon>Cyanidium</taxon>
    </lineage>
</organism>
<reference evidence="8 9" key="1">
    <citation type="submission" date="2022-07" db="EMBL/GenBank/DDBJ databases">
        <title>Genome-wide signatures of adaptation to extreme environments.</title>
        <authorList>
            <person name="Cho C.H."/>
            <person name="Yoon H.S."/>
        </authorList>
    </citation>
    <scope>NUCLEOTIDE SEQUENCE [LARGE SCALE GENOMIC DNA]</scope>
    <source>
        <strain evidence="8 9">DBV 063 E5</strain>
    </source>
</reference>
<evidence type="ECO:0000313" key="8">
    <source>
        <dbReference type="EMBL" id="KAK4537858.1"/>
    </source>
</evidence>
<feature type="transmembrane region" description="Helical" evidence="7">
    <location>
        <begin position="323"/>
        <end position="344"/>
    </location>
</feature>
<accession>A0AAV9J1F5</accession>
<evidence type="ECO:0000256" key="2">
    <source>
        <dbReference type="ARBA" id="ARBA00006945"/>
    </source>
</evidence>
<comment type="subcellular location">
    <subcellularLocation>
        <location evidence="1">Membrane</location>
        <topology evidence="1">Multi-pass membrane protein</topology>
    </subcellularLocation>
</comment>
<sequence>MASAWVPPGGSADPYPGAVPANTPTASHHSYASSASSPGSLASSISSATTSSPQRLLHQLTARVGKPGAASRRRISRLTRALLVATFFEDGARVLTDLPGQARFLKHFYALPMPLGILFLLGIVTLAVAASLCLVLTGNERAGGKTSRQDRWALTMQERASYVLIVHIFVQQALYGRDAPATGGNVSFLVRNLCLAGSFLMVAATARMKKGLAALPQGLLGGISRSGGGGTASTQKVLEYMQLAARIMLVLLPLDFLSSLGFVGTLLAVPVMLAVLAGYRTKVSGSLLILFYAVHNLLMSAFWKVQDHSPLGKYARDVQQYEFVQTISIMAGVLMLVFEGPGAISVDQQQRDL</sequence>
<evidence type="ECO:0000256" key="4">
    <source>
        <dbReference type="ARBA" id="ARBA00022989"/>
    </source>
</evidence>
<keyword evidence="4 7" id="KW-1133">Transmembrane helix</keyword>
<dbReference type="GO" id="GO:0016020">
    <property type="term" value="C:membrane"/>
    <property type="evidence" value="ECO:0007669"/>
    <property type="project" value="UniProtKB-SubCell"/>
</dbReference>
<dbReference type="Proteomes" id="UP001301350">
    <property type="component" value="Unassembled WGS sequence"/>
</dbReference>
<evidence type="ECO:0000256" key="5">
    <source>
        <dbReference type="ARBA" id="ARBA00023136"/>
    </source>
</evidence>
<evidence type="ECO:0000256" key="7">
    <source>
        <dbReference type="SAM" id="Phobius"/>
    </source>
</evidence>
<keyword evidence="5 7" id="KW-0472">Membrane</keyword>
<feature type="region of interest" description="Disordered" evidence="6">
    <location>
        <begin position="1"/>
        <end position="35"/>
    </location>
</feature>
<feature type="compositionally biased region" description="Low complexity" evidence="6">
    <location>
        <begin position="23"/>
        <end position="35"/>
    </location>
</feature>
<dbReference type="Pfam" id="PF02077">
    <property type="entry name" value="SURF4"/>
    <property type="match status" value="1"/>
</dbReference>
<feature type="transmembrane region" description="Helical" evidence="7">
    <location>
        <begin position="188"/>
        <end position="206"/>
    </location>
</feature>
<evidence type="ECO:0000256" key="1">
    <source>
        <dbReference type="ARBA" id="ARBA00004141"/>
    </source>
</evidence>
<keyword evidence="3 7" id="KW-0812">Transmembrane</keyword>
<evidence type="ECO:0000256" key="6">
    <source>
        <dbReference type="SAM" id="MobiDB-lite"/>
    </source>
</evidence>
<comment type="similarity">
    <text evidence="2">Belongs to the SURF4 family.</text>
</comment>
<proteinExistence type="inferred from homology"/>
<comment type="caution">
    <text evidence="8">The sequence shown here is derived from an EMBL/GenBank/DDBJ whole genome shotgun (WGS) entry which is preliminary data.</text>
</comment>
<feature type="transmembrane region" description="Helical" evidence="7">
    <location>
        <begin position="286"/>
        <end position="303"/>
    </location>
</feature>
<evidence type="ECO:0000256" key="3">
    <source>
        <dbReference type="ARBA" id="ARBA00022692"/>
    </source>
</evidence>
<gene>
    <name evidence="8" type="ORF">CDCA_CDCA14G3883</name>
</gene>
<dbReference type="EMBL" id="JANCYW010000014">
    <property type="protein sequence ID" value="KAK4537858.1"/>
    <property type="molecule type" value="Genomic_DNA"/>
</dbReference>
<name>A0AAV9J1F5_CYACA</name>
<keyword evidence="9" id="KW-1185">Reference proteome</keyword>